<dbReference type="Proteomes" id="UP001157418">
    <property type="component" value="Unassembled WGS sequence"/>
</dbReference>
<feature type="region of interest" description="Disordered" evidence="1">
    <location>
        <begin position="264"/>
        <end position="326"/>
    </location>
</feature>
<feature type="compositionally biased region" description="Low complexity" evidence="1">
    <location>
        <begin position="278"/>
        <end position="292"/>
    </location>
</feature>
<dbReference type="PANTHER" id="PTHR34427">
    <property type="entry name" value="DUF4283 DOMAIN PROTEIN"/>
    <property type="match status" value="1"/>
</dbReference>
<sequence length="345" mass="39319">MSEWIHKTMLIGEAHSLDHIANLPSHTFTYDDTKYLGGLRMAIKFGLSMEAREFLEDKTRWQEWFKWMMLEENKDIQYERLAWLKITGVPLRYWDTEIFSKVAIRFGKVIIPFENIHDLRDLSMGKVGVITSKMKWINEEVQIRVNDALYLVGVVEYIDDWSPFKPCQFDKEDDKDLEEGEFRSGAAPVTLPEEMCRREGIGKPPWNFGYVNDTPVEFTGVSLQETVNMGNLSEAIGIPHVTMEDVANGGRTCRMGVDPGKVVVDSDLNVSGHNNDIGPSGNSSPVPNSTSSAHNASLAQRGDLSSRSERGSSERKIKRRKRARGCRSPHKWRFFFVLVQSDPEE</sequence>
<name>A0AAU9LLX1_9ASTR</name>
<evidence type="ECO:0000313" key="3">
    <source>
        <dbReference type="Proteomes" id="UP001157418"/>
    </source>
</evidence>
<comment type="caution">
    <text evidence="2">The sequence shown here is derived from an EMBL/GenBank/DDBJ whole genome shotgun (WGS) entry which is preliminary data.</text>
</comment>
<keyword evidence="3" id="KW-1185">Reference proteome</keyword>
<dbReference type="PANTHER" id="PTHR34427:SF5">
    <property type="entry name" value="DUF4283 DOMAIN-CONTAINING PROTEIN"/>
    <property type="match status" value="1"/>
</dbReference>
<dbReference type="AlphaFoldDB" id="A0AAU9LLX1"/>
<feature type="compositionally biased region" description="Basic residues" evidence="1">
    <location>
        <begin position="316"/>
        <end position="326"/>
    </location>
</feature>
<evidence type="ECO:0008006" key="4">
    <source>
        <dbReference type="Google" id="ProtNLM"/>
    </source>
</evidence>
<feature type="compositionally biased region" description="Basic and acidic residues" evidence="1">
    <location>
        <begin position="304"/>
        <end position="315"/>
    </location>
</feature>
<accession>A0AAU9LLX1</accession>
<reference evidence="2 3" key="1">
    <citation type="submission" date="2022-01" db="EMBL/GenBank/DDBJ databases">
        <authorList>
            <person name="Xiong W."/>
            <person name="Schranz E."/>
        </authorList>
    </citation>
    <scope>NUCLEOTIDE SEQUENCE [LARGE SCALE GENOMIC DNA]</scope>
</reference>
<evidence type="ECO:0000256" key="1">
    <source>
        <dbReference type="SAM" id="MobiDB-lite"/>
    </source>
</evidence>
<gene>
    <name evidence="2" type="ORF">LVIROSA_LOCUS2176</name>
</gene>
<protein>
    <recommendedName>
        <fullName evidence="4">DUF4283 domain-containing protein</fullName>
    </recommendedName>
</protein>
<dbReference type="EMBL" id="CAKMRJ010000001">
    <property type="protein sequence ID" value="CAH1414254.1"/>
    <property type="molecule type" value="Genomic_DNA"/>
</dbReference>
<evidence type="ECO:0000313" key="2">
    <source>
        <dbReference type="EMBL" id="CAH1414254.1"/>
    </source>
</evidence>
<proteinExistence type="predicted"/>
<organism evidence="2 3">
    <name type="scientific">Lactuca virosa</name>
    <dbReference type="NCBI Taxonomy" id="75947"/>
    <lineage>
        <taxon>Eukaryota</taxon>
        <taxon>Viridiplantae</taxon>
        <taxon>Streptophyta</taxon>
        <taxon>Embryophyta</taxon>
        <taxon>Tracheophyta</taxon>
        <taxon>Spermatophyta</taxon>
        <taxon>Magnoliopsida</taxon>
        <taxon>eudicotyledons</taxon>
        <taxon>Gunneridae</taxon>
        <taxon>Pentapetalae</taxon>
        <taxon>asterids</taxon>
        <taxon>campanulids</taxon>
        <taxon>Asterales</taxon>
        <taxon>Asteraceae</taxon>
        <taxon>Cichorioideae</taxon>
        <taxon>Cichorieae</taxon>
        <taxon>Lactucinae</taxon>
        <taxon>Lactuca</taxon>
    </lineage>
</organism>